<evidence type="ECO:0000313" key="4">
    <source>
        <dbReference type="Proteomes" id="UP000188836"/>
    </source>
</evidence>
<dbReference type="InterPro" id="IPR031304">
    <property type="entry name" value="SLT_2"/>
</dbReference>
<keyword evidence="1" id="KW-0732">Signal</keyword>
<feature type="domain" description="Transglycosylase SLT" evidence="2">
    <location>
        <begin position="195"/>
        <end position="240"/>
    </location>
</feature>
<dbReference type="RefSeq" id="WP_077114659.1">
    <property type="nucleotide sequence ID" value="NZ_LOKT01000001.1"/>
</dbReference>
<dbReference type="InterPro" id="IPR043426">
    <property type="entry name" value="MltB-like"/>
</dbReference>
<dbReference type="GO" id="GO:0009253">
    <property type="term" value="P:peptidoglycan catabolic process"/>
    <property type="evidence" value="ECO:0007669"/>
    <property type="project" value="TreeGrafter"/>
</dbReference>
<dbReference type="PANTHER" id="PTHR30163:SF8">
    <property type="entry name" value="LYTIC MUREIN TRANSGLYCOSYLASE"/>
    <property type="match status" value="1"/>
</dbReference>
<dbReference type="EMBL" id="MUMY01000001">
    <property type="protein sequence ID" value="ONM50678.1"/>
    <property type="molecule type" value="Genomic_DNA"/>
</dbReference>
<dbReference type="GO" id="GO:0008933">
    <property type="term" value="F:peptidoglycan lytic transglycosylase activity"/>
    <property type="evidence" value="ECO:0007669"/>
    <property type="project" value="TreeGrafter"/>
</dbReference>
<dbReference type="CDD" id="cd13399">
    <property type="entry name" value="Slt35-like"/>
    <property type="match status" value="1"/>
</dbReference>
<name>A0A1W0B3P9_9NOCA</name>
<sequence length="286" mass="30045">MGRHRKQTPATVKRSSVLALTGLVPASFVAVNAAAVATDPTAASVQLHMPGDDQPDAQDSAALAATYADENLTHAMAKQSRSAPPVVKSVALPEDREQAQLPPGQQGIPGIADDAYLSAEQILAEENPECGMPWTVLAGIGRVESTHMFHGKADADGNALDPVYGPVLDGSLAGNNVIYDSDGGALDGLSGYDRAVGPMQFLPETWTRYAADGNGDGIADPQNYYDATLTAGKYLCDGGLDMRDTAQQSRAILRYNNSMAYVANVMAWSKAYATGVAPRPADLPRI</sequence>
<dbReference type="Pfam" id="PF13406">
    <property type="entry name" value="SLT_2"/>
    <property type="match status" value="1"/>
</dbReference>
<reference evidence="3 4" key="1">
    <citation type="journal article" date="2016" name="Antonie Van Leeuwenhoek">
        <title>Nocardia donostiensis sp. nov., isolated from human respiratory specimens.</title>
        <authorList>
            <person name="Ercibengoa M."/>
            <person name="Bell M."/>
            <person name="Marimon J.M."/>
            <person name="Humrighouse B."/>
            <person name="Klenk H.P."/>
            <person name="Potter G."/>
            <person name="Perez-Trallero E."/>
        </authorList>
    </citation>
    <scope>NUCLEOTIDE SEQUENCE [LARGE SCALE GENOMIC DNA]</scope>
    <source>
        <strain evidence="3 4">X1655</strain>
    </source>
</reference>
<evidence type="ECO:0000313" key="3">
    <source>
        <dbReference type="EMBL" id="ONM50678.1"/>
    </source>
</evidence>
<dbReference type="PANTHER" id="PTHR30163">
    <property type="entry name" value="MEMBRANE-BOUND LYTIC MUREIN TRANSGLYCOSYLASE B"/>
    <property type="match status" value="1"/>
</dbReference>
<protein>
    <submittedName>
        <fullName evidence="3">Lytic transglycosylase</fullName>
    </submittedName>
</protein>
<proteinExistence type="predicted"/>
<feature type="signal peptide" evidence="1">
    <location>
        <begin position="1"/>
        <end position="33"/>
    </location>
</feature>
<accession>A0A1W0B3P9</accession>
<evidence type="ECO:0000259" key="2">
    <source>
        <dbReference type="Pfam" id="PF13406"/>
    </source>
</evidence>
<keyword evidence="4" id="KW-1185">Reference proteome</keyword>
<evidence type="ECO:0000256" key="1">
    <source>
        <dbReference type="SAM" id="SignalP"/>
    </source>
</evidence>
<dbReference type="Proteomes" id="UP000188836">
    <property type="component" value="Unassembled WGS sequence"/>
</dbReference>
<feature type="chain" id="PRO_5012031729" evidence="1">
    <location>
        <begin position="34"/>
        <end position="286"/>
    </location>
</feature>
<gene>
    <name evidence="3" type="ORF">B0T46_02000</name>
</gene>
<dbReference type="STRING" id="1538463.B0T36_00185"/>
<dbReference type="InterPro" id="IPR023346">
    <property type="entry name" value="Lysozyme-like_dom_sf"/>
</dbReference>
<comment type="caution">
    <text evidence="3">The sequence shown here is derived from an EMBL/GenBank/DDBJ whole genome shotgun (WGS) entry which is preliminary data.</text>
</comment>
<dbReference type="Gene3D" id="1.10.530.10">
    <property type="match status" value="1"/>
</dbReference>
<dbReference type="AlphaFoldDB" id="A0A1W0B3P9"/>
<organism evidence="3 4">
    <name type="scientific">Nocardia donostiensis</name>
    <dbReference type="NCBI Taxonomy" id="1538463"/>
    <lineage>
        <taxon>Bacteria</taxon>
        <taxon>Bacillati</taxon>
        <taxon>Actinomycetota</taxon>
        <taxon>Actinomycetes</taxon>
        <taxon>Mycobacteriales</taxon>
        <taxon>Nocardiaceae</taxon>
        <taxon>Nocardia</taxon>
    </lineage>
</organism>
<dbReference type="SUPFAM" id="SSF53955">
    <property type="entry name" value="Lysozyme-like"/>
    <property type="match status" value="1"/>
</dbReference>